<reference evidence="2" key="1">
    <citation type="journal article" date="2014" name="Int. J. Syst. Evol. Microbiol.">
        <title>Complete genome sequence of Corynebacterium casei LMG S-19264T (=DSM 44701T), isolated from a smear-ripened cheese.</title>
        <authorList>
            <consortium name="US DOE Joint Genome Institute (JGI-PGF)"/>
            <person name="Walter F."/>
            <person name="Albersmeier A."/>
            <person name="Kalinowski J."/>
            <person name="Ruckert C."/>
        </authorList>
    </citation>
    <scope>NUCLEOTIDE SEQUENCE</scope>
    <source>
        <strain evidence="2">CGMCC 4.7403</strain>
    </source>
</reference>
<dbReference type="Proteomes" id="UP000603227">
    <property type="component" value="Unassembled WGS sequence"/>
</dbReference>
<gene>
    <name evidence="2" type="ORF">GCM10017771_94250</name>
</gene>
<comment type="caution">
    <text evidence="2">The sequence shown here is derived from an EMBL/GenBank/DDBJ whole genome shotgun (WGS) entry which is preliminary data.</text>
</comment>
<feature type="region of interest" description="Disordered" evidence="1">
    <location>
        <begin position="20"/>
        <end position="55"/>
    </location>
</feature>
<accession>A0A919DRF0</accession>
<organism evidence="2 3">
    <name type="scientific">Streptomyces capitiformicae</name>
    <dbReference type="NCBI Taxonomy" id="2014920"/>
    <lineage>
        <taxon>Bacteria</taxon>
        <taxon>Bacillati</taxon>
        <taxon>Actinomycetota</taxon>
        <taxon>Actinomycetes</taxon>
        <taxon>Kitasatosporales</taxon>
        <taxon>Streptomycetaceae</taxon>
        <taxon>Streptomyces</taxon>
    </lineage>
</organism>
<dbReference type="AlphaFoldDB" id="A0A919DRF0"/>
<keyword evidence="3" id="KW-1185">Reference proteome</keyword>
<dbReference type="EMBL" id="BNAT01000076">
    <property type="protein sequence ID" value="GHE70301.1"/>
    <property type="molecule type" value="Genomic_DNA"/>
</dbReference>
<sequence length="55" mass="6083">MPRRVPLRDDPMGRLTITVRVDPKGDRPGLTGRRTGRRTGGAPCVSQWKDPGRDA</sequence>
<evidence type="ECO:0000313" key="3">
    <source>
        <dbReference type="Proteomes" id="UP000603227"/>
    </source>
</evidence>
<evidence type="ECO:0000313" key="2">
    <source>
        <dbReference type="EMBL" id="GHE70301.1"/>
    </source>
</evidence>
<name>A0A919DRF0_9ACTN</name>
<proteinExistence type="predicted"/>
<reference evidence="2" key="2">
    <citation type="submission" date="2020-09" db="EMBL/GenBank/DDBJ databases">
        <authorList>
            <person name="Sun Q."/>
            <person name="Zhou Y."/>
        </authorList>
    </citation>
    <scope>NUCLEOTIDE SEQUENCE</scope>
    <source>
        <strain evidence="2">CGMCC 4.7403</strain>
    </source>
</reference>
<protein>
    <submittedName>
        <fullName evidence="2">Uncharacterized protein</fullName>
    </submittedName>
</protein>
<evidence type="ECO:0000256" key="1">
    <source>
        <dbReference type="SAM" id="MobiDB-lite"/>
    </source>
</evidence>